<feature type="transmembrane region" description="Helical" evidence="6">
    <location>
        <begin position="144"/>
        <end position="163"/>
    </location>
</feature>
<dbReference type="InterPro" id="IPR050833">
    <property type="entry name" value="Poly_Biosynth_Transport"/>
</dbReference>
<dbReference type="AlphaFoldDB" id="A0A3E1NFQ1"/>
<feature type="transmembrane region" description="Helical" evidence="6">
    <location>
        <begin position="356"/>
        <end position="375"/>
    </location>
</feature>
<evidence type="ECO:0000256" key="2">
    <source>
        <dbReference type="ARBA" id="ARBA00022475"/>
    </source>
</evidence>
<sequence>MADPVKKNYIYNLILSLVNILFPIVTFPYASHLLGPEGIGKVQFVSSFAQYFSMIAALGIPIYGVKEIAATRSQPHKMQIVYSELTLVYFIASIICTLLYFIIIYSFPYFKNDLHLYQYAVLIIILAFTAADWYYSGIEEFRAITLRSAFIKLLSLIALFLFVKTPADYFNYLLITIFSIVGNNIISFFYTFRSVSFTTHNLYPLRHLKLLLYIFSTTAAASLYTVWDTVLLGFLSDDTAVGLYTAAVKLAKITLYFVTSLGVVLIPKISLHFAQHNMNEVQKLLNKSFNFVIFFSIPILAGLVLLAPEFLVVFSGRRFLPATFAMQLLSPLPVFIGLGHLFLFQILIPGNKSKEMIVAVLGGVAVSIGANFLLVPHFRETGGAIANVLAECMVTWLYWRAVKKHYTFTYNWILLLKAAACCIPFIAVTWGVHLLHLSPVQVLLVTVAMCAIIYGLLQMVLFRNELVVQAFTYVYKKF</sequence>
<dbReference type="PANTHER" id="PTHR30250">
    <property type="entry name" value="PST FAMILY PREDICTED COLANIC ACID TRANSPORTER"/>
    <property type="match status" value="1"/>
</dbReference>
<proteinExistence type="predicted"/>
<feature type="transmembrane region" description="Helical" evidence="6">
    <location>
        <begin position="42"/>
        <end position="65"/>
    </location>
</feature>
<evidence type="ECO:0000313" key="8">
    <source>
        <dbReference type="Proteomes" id="UP000261284"/>
    </source>
</evidence>
<name>A0A3E1NFQ1_9BACT</name>
<keyword evidence="2" id="KW-1003">Cell membrane</keyword>
<feature type="transmembrane region" description="Helical" evidence="6">
    <location>
        <begin position="9"/>
        <end position="30"/>
    </location>
</feature>
<dbReference type="EMBL" id="QTJU01000008">
    <property type="protein sequence ID" value="RFM26641.1"/>
    <property type="molecule type" value="Genomic_DNA"/>
</dbReference>
<feature type="transmembrane region" description="Helical" evidence="6">
    <location>
        <begin position="411"/>
        <end position="432"/>
    </location>
</feature>
<evidence type="ECO:0000313" key="7">
    <source>
        <dbReference type="EMBL" id="RFM26641.1"/>
    </source>
</evidence>
<dbReference type="GO" id="GO:0005886">
    <property type="term" value="C:plasma membrane"/>
    <property type="evidence" value="ECO:0007669"/>
    <property type="project" value="UniProtKB-SubCell"/>
</dbReference>
<feature type="transmembrane region" description="Helical" evidence="6">
    <location>
        <begin position="116"/>
        <end position="135"/>
    </location>
</feature>
<reference evidence="7 8" key="1">
    <citation type="submission" date="2018-08" db="EMBL/GenBank/DDBJ databases">
        <title>Chitinophagaceae sp. K23C18032701, a novel bacterium isolated from forest soil.</title>
        <authorList>
            <person name="Wang C."/>
        </authorList>
    </citation>
    <scope>NUCLEOTIDE SEQUENCE [LARGE SCALE GENOMIC DNA]</scope>
    <source>
        <strain evidence="7 8">K23C18032701</strain>
    </source>
</reference>
<feature type="transmembrane region" description="Helical" evidence="6">
    <location>
        <begin position="288"/>
        <end position="307"/>
    </location>
</feature>
<evidence type="ECO:0000256" key="5">
    <source>
        <dbReference type="ARBA" id="ARBA00023136"/>
    </source>
</evidence>
<keyword evidence="5 6" id="KW-0472">Membrane</keyword>
<organism evidence="7 8">
    <name type="scientific">Deminuibacter soli</name>
    <dbReference type="NCBI Taxonomy" id="2291815"/>
    <lineage>
        <taxon>Bacteria</taxon>
        <taxon>Pseudomonadati</taxon>
        <taxon>Bacteroidota</taxon>
        <taxon>Chitinophagia</taxon>
        <taxon>Chitinophagales</taxon>
        <taxon>Chitinophagaceae</taxon>
        <taxon>Deminuibacter</taxon>
    </lineage>
</organism>
<evidence type="ECO:0000256" key="6">
    <source>
        <dbReference type="SAM" id="Phobius"/>
    </source>
</evidence>
<feature type="transmembrane region" description="Helical" evidence="6">
    <location>
        <begin position="86"/>
        <end position="110"/>
    </location>
</feature>
<dbReference type="Proteomes" id="UP000261284">
    <property type="component" value="Unassembled WGS sequence"/>
</dbReference>
<feature type="transmembrane region" description="Helical" evidence="6">
    <location>
        <begin position="169"/>
        <end position="190"/>
    </location>
</feature>
<feature type="transmembrane region" description="Helical" evidence="6">
    <location>
        <begin position="247"/>
        <end position="267"/>
    </location>
</feature>
<feature type="transmembrane region" description="Helical" evidence="6">
    <location>
        <begin position="210"/>
        <end position="227"/>
    </location>
</feature>
<dbReference type="Pfam" id="PF01943">
    <property type="entry name" value="Polysacc_synt"/>
    <property type="match status" value="1"/>
</dbReference>
<evidence type="ECO:0000256" key="3">
    <source>
        <dbReference type="ARBA" id="ARBA00022692"/>
    </source>
</evidence>
<feature type="transmembrane region" description="Helical" evidence="6">
    <location>
        <begin position="381"/>
        <end position="399"/>
    </location>
</feature>
<comment type="caution">
    <text evidence="7">The sequence shown here is derived from an EMBL/GenBank/DDBJ whole genome shotgun (WGS) entry which is preliminary data.</text>
</comment>
<dbReference type="PANTHER" id="PTHR30250:SF11">
    <property type="entry name" value="O-ANTIGEN TRANSPORTER-RELATED"/>
    <property type="match status" value="1"/>
</dbReference>
<dbReference type="RefSeq" id="WP_116848845.1">
    <property type="nucleotide sequence ID" value="NZ_QTJU01000008.1"/>
</dbReference>
<evidence type="ECO:0000256" key="1">
    <source>
        <dbReference type="ARBA" id="ARBA00004651"/>
    </source>
</evidence>
<feature type="transmembrane region" description="Helical" evidence="6">
    <location>
        <begin position="438"/>
        <end position="457"/>
    </location>
</feature>
<keyword evidence="8" id="KW-1185">Reference proteome</keyword>
<accession>A0A3E1NFQ1</accession>
<dbReference type="InterPro" id="IPR002797">
    <property type="entry name" value="Polysacc_synth"/>
</dbReference>
<evidence type="ECO:0000256" key="4">
    <source>
        <dbReference type="ARBA" id="ARBA00022989"/>
    </source>
</evidence>
<keyword evidence="4 6" id="KW-1133">Transmembrane helix</keyword>
<dbReference type="OrthoDB" id="9815702at2"/>
<comment type="subcellular location">
    <subcellularLocation>
        <location evidence="1">Cell membrane</location>
        <topology evidence="1">Multi-pass membrane protein</topology>
    </subcellularLocation>
</comment>
<dbReference type="CDD" id="cd13128">
    <property type="entry name" value="MATE_Wzx_like"/>
    <property type="match status" value="1"/>
</dbReference>
<protein>
    <submittedName>
        <fullName evidence="7">Flippase</fullName>
    </submittedName>
</protein>
<keyword evidence="3 6" id="KW-0812">Transmembrane</keyword>
<gene>
    <name evidence="7" type="ORF">DXN05_18910</name>
</gene>
<feature type="transmembrane region" description="Helical" evidence="6">
    <location>
        <begin position="319"/>
        <end position="344"/>
    </location>
</feature>